<gene>
    <name evidence="2" type="ORF">I596_3080</name>
</gene>
<dbReference type="Proteomes" id="UP000076830">
    <property type="component" value="Chromosome"/>
</dbReference>
<evidence type="ECO:0000313" key="2">
    <source>
        <dbReference type="EMBL" id="ANB19072.1"/>
    </source>
</evidence>
<name>A0A161HRN3_9GAMM</name>
<dbReference type="EMBL" id="CP015249">
    <property type="protein sequence ID" value="ANB19072.1"/>
    <property type="molecule type" value="Genomic_DNA"/>
</dbReference>
<proteinExistence type="predicted"/>
<accession>A0A161HRN3</accession>
<organism evidence="2 3">
    <name type="scientific">Dokdonella koreensis DS-123</name>
    <dbReference type="NCBI Taxonomy" id="1300342"/>
    <lineage>
        <taxon>Bacteria</taxon>
        <taxon>Pseudomonadati</taxon>
        <taxon>Pseudomonadota</taxon>
        <taxon>Gammaproteobacteria</taxon>
        <taxon>Lysobacterales</taxon>
        <taxon>Rhodanobacteraceae</taxon>
        <taxon>Dokdonella</taxon>
    </lineage>
</organism>
<dbReference type="PROSITE" id="PS51257">
    <property type="entry name" value="PROKAR_LIPOPROTEIN"/>
    <property type="match status" value="1"/>
</dbReference>
<keyword evidence="3" id="KW-1185">Reference proteome</keyword>
<reference evidence="2 3" key="1">
    <citation type="submission" date="2016-04" db="EMBL/GenBank/DDBJ databases">
        <title>Complete genome sequence of Dokdonella koreensis DS-123T.</title>
        <authorList>
            <person name="Kim J.F."/>
            <person name="Lee H."/>
            <person name="Kwak M.-J."/>
        </authorList>
    </citation>
    <scope>NUCLEOTIDE SEQUENCE [LARGE SCALE GENOMIC DNA]</scope>
    <source>
        <strain evidence="2 3">DS-123</strain>
    </source>
</reference>
<feature type="chain" id="PRO_5007822724" evidence="1">
    <location>
        <begin position="21"/>
        <end position="221"/>
    </location>
</feature>
<evidence type="ECO:0000313" key="3">
    <source>
        <dbReference type="Proteomes" id="UP000076830"/>
    </source>
</evidence>
<sequence length="221" mass="23997">MGRWIVSLIFSVFACLPVAAAGPAADTYPDEDVAATAYKAPPGRRGEVRAALNKRIQAQPHPVLLSHRAYLFLRAGDEANARRDFEHALTLAEHGSPSHRQVLWAYGWALYDMGDITGALTSWTLCEHLHGGRPGWVPYTYALAYWTLGDAETALAWYATAVRSNPAWGSPSGLAERTGHWQPEQQRQIQGLFAAWSAQAETAPVQPPAGIMAADDAAPPL</sequence>
<dbReference type="AlphaFoldDB" id="A0A161HRN3"/>
<dbReference type="Pfam" id="PF13429">
    <property type="entry name" value="TPR_15"/>
    <property type="match status" value="1"/>
</dbReference>
<dbReference type="RefSeq" id="WP_067649417.1">
    <property type="nucleotide sequence ID" value="NZ_CP015249.1"/>
</dbReference>
<evidence type="ECO:0000256" key="1">
    <source>
        <dbReference type="SAM" id="SignalP"/>
    </source>
</evidence>
<keyword evidence="1" id="KW-0732">Signal</keyword>
<dbReference type="STRING" id="1300342.I596_3080"/>
<feature type="signal peptide" evidence="1">
    <location>
        <begin position="1"/>
        <end position="20"/>
    </location>
</feature>
<dbReference type="SUPFAM" id="SSF48452">
    <property type="entry name" value="TPR-like"/>
    <property type="match status" value="1"/>
</dbReference>
<protein>
    <submittedName>
        <fullName evidence="2">Secreted protein</fullName>
    </submittedName>
</protein>
<dbReference type="Gene3D" id="1.25.40.10">
    <property type="entry name" value="Tetratricopeptide repeat domain"/>
    <property type="match status" value="1"/>
</dbReference>
<dbReference type="InterPro" id="IPR011990">
    <property type="entry name" value="TPR-like_helical_dom_sf"/>
</dbReference>
<dbReference type="KEGG" id="dko:I596_3080"/>